<dbReference type="InterPro" id="IPR041492">
    <property type="entry name" value="HAD_2"/>
</dbReference>
<dbReference type="InterPro" id="IPR023198">
    <property type="entry name" value="PGP-like_dom2"/>
</dbReference>
<dbReference type="RefSeq" id="WP_080066414.1">
    <property type="nucleotide sequence ID" value="NZ_MZGX01000033.1"/>
</dbReference>
<organism evidence="1 2">
    <name type="scientific">Ruminiclostridium hungatei</name>
    <name type="common">Clostridium hungatei</name>
    <dbReference type="NCBI Taxonomy" id="48256"/>
    <lineage>
        <taxon>Bacteria</taxon>
        <taxon>Bacillati</taxon>
        <taxon>Bacillota</taxon>
        <taxon>Clostridia</taxon>
        <taxon>Eubacteriales</taxon>
        <taxon>Oscillospiraceae</taxon>
        <taxon>Ruminiclostridium</taxon>
    </lineage>
</organism>
<dbReference type="InterPro" id="IPR036412">
    <property type="entry name" value="HAD-like_sf"/>
</dbReference>
<gene>
    <name evidence="1" type="primary">gph_3</name>
    <name evidence="1" type="ORF">CLHUN_39510</name>
</gene>
<dbReference type="InterPro" id="IPR006439">
    <property type="entry name" value="HAD-SF_hydro_IA"/>
</dbReference>
<dbReference type="Pfam" id="PF13419">
    <property type="entry name" value="HAD_2"/>
    <property type="match status" value="1"/>
</dbReference>
<dbReference type="SFLD" id="SFLDG01129">
    <property type="entry name" value="C1.5:_HAD__Beta-PGM__Phosphata"/>
    <property type="match status" value="1"/>
</dbReference>
<keyword evidence="2" id="KW-1185">Reference proteome</keyword>
<dbReference type="Proteomes" id="UP000191554">
    <property type="component" value="Unassembled WGS sequence"/>
</dbReference>
<dbReference type="Gene3D" id="1.10.150.240">
    <property type="entry name" value="Putative phosphatase, domain 2"/>
    <property type="match status" value="1"/>
</dbReference>
<dbReference type="EC" id="3.1.3.18" evidence="1"/>
<dbReference type="InterPro" id="IPR023214">
    <property type="entry name" value="HAD_sf"/>
</dbReference>
<comment type="caution">
    <text evidence="1">The sequence shown here is derived from an EMBL/GenBank/DDBJ whole genome shotgun (WGS) entry which is preliminary data.</text>
</comment>
<dbReference type="STRING" id="48256.CLHUN_39510"/>
<reference evidence="1 2" key="1">
    <citation type="submission" date="2017-03" db="EMBL/GenBank/DDBJ databases">
        <title>Genome sequence of Clostridium hungatei DSM 14427.</title>
        <authorList>
            <person name="Poehlein A."/>
            <person name="Daniel R."/>
        </authorList>
    </citation>
    <scope>NUCLEOTIDE SEQUENCE [LARGE SCALE GENOMIC DNA]</scope>
    <source>
        <strain evidence="1 2">DSM 14427</strain>
    </source>
</reference>
<dbReference type="PANTHER" id="PTHR43434">
    <property type="entry name" value="PHOSPHOGLYCOLATE PHOSPHATASE"/>
    <property type="match status" value="1"/>
</dbReference>
<dbReference type="SFLD" id="SFLDS00003">
    <property type="entry name" value="Haloacid_Dehalogenase"/>
    <property type="match status" value="1"/>
</dbReference>
<evidence type="ECO:0000313" key="2">
    <source>
        <dbReference type="Proteomes" id="UP000191554"/>
    </source>
</evidence>
<accession>A0A1V4SEB4</accession>
<dbReference type="OrthoDB" id="9807630at2"/>
<proteinExistence type="predicted"/>
<name>A0A1V4SEB4_RUMHU</name>
<dbReference type="PANTHER" id="PTHR43434:SF13">
    <property type="entry name" value="PHOSPHOGLYCOLATE PHOSPHATASE"/>
    <property type="match status" value="1"/>
</dbReference>
<dbReference type="GO" id="GO:0005829">
    <property type="term" value="C:cytosol"/>
    <property type="evidence" value="ECO:0007669"/>
    <property type="project" value="TreeGrafter"/>
</dbReference>
<sequence>MIKQVIFDLDGTLVDSLQTFIELGNEMAQKYGYKPINQEKIKELLKLPMKKRIKELEIPVLKLPKLGIELLNNFQAHAGEVKPIQGVYEMLEELHSKGYGLSIVSSNSVHNIETFLRKNNLNMFSNIQSSKGLFSKHITIGRLMSKLGVNKNQVVYVGDEQRDVEACRKIGIKVISVLWGFDSLELLSREKPDFIAFKPEEIVEIVESIE</sequence>
<evidence type="ECO:0000313" key="1">
    <source>
        <dbReference type="EMBL" id="OPX42164.1"/>
    </source>
</evidence>
<keyword evidence="1" id="KW-0378">Hydrolase</keyword>
<dbReference type="NCBIfam" id="TIGR01549">
    <property type="entry name" value="HAD-SF-IA-v1"/>
    <property type="match status" value="1"/>
</dbReference>
<protein>
    <submittedName>
        <fullName evidence="1">Phosphoglycolate phosphatase</fullName>
        <ecNumber evidence="1">3.1.3.18</ecNumber>
    </submittedName>
</protein>
<dbReference type="EMBL" id="MZGX01000033">
    <property type="protein sequence ID" value="OPX42164.1"/>
    <property type="molecule type" value="Genomic_DNA"/>
</dbReference>
<dbReference type="InterPro" id="IPR050155">
    <property type="entry name" value="HAD-like_hydrolase_sf"/>
</dbReference>
<dbReference type="Gene3D" id="3.40.50.1000">
    <property type="entry name" value="HAD superfamily/HAD-like"/>
    <property type="match status" value="1"/>
</dbReference>
<dbReference type="AlphaFoldDB" id="A0A1V4SEB4"/>
<dbReference type="SUPFAM" id="SSF56784">
    <property type="entry name" value="HAD-like"/>
    <property type="match status" value="1"/>
</dbReference>
<dbReference type="GO" id="GO:0006281">
    <property type="term" value="P:DNA repair"/>
    <property type="evidence" value="ECO:0007669"/>
    <property type="project" value="TreeGrafter"/>
</dbReference>
<dbReference type="GO" id="GO:0008967">
    <property type="term" value="F:phosphoglycolate phosphatase activity"/>
    <property type="evidence" value="ECO:0007669"/>
    <property type="project" value="UniProtKB-EC"/>
</dbReference>